<dbReference type="InterPro" id="IPR004347">
    <property type="entry name" value="Pup_ligase/deamidase"/>
</dbReference>
<dbReference type="Proteomes" id="UP000650224">
    <property type="component" value="Unassembled WGS sequence"/>
</dbReference>
<feature type="binding site" evidence="7">
    <location>
        <position position="71"/>
    </location>
    <ligand>
        <name>Mg(2+)</name>
        <dbReference type="ChEBI" id="CHEBI:18420"/>
    </ligand>
</feature>
<dbReference type="HAMAP" id="MF_02111">
    <property type="entry name" value="Pup_ligase"/>
    <property type="match status" value="1"/>
</dbReference>
<dbReference type="GO" id="GO:0000287">
    <property type="term" value="F:magnesium ion binding"/>
    <property type="evidence" value="ECO:0007669"/>
    <property type="project" value="UniProtKB-UniRule"/>
</dbReference>
<keyword evidence="11" id="KW-1185">Reference proteome</keyword>
<comment type="caution">
    <text evidence="10">The sequence shown here is derived from an EMBL/GenBank/DDBJ whole genome shotgun (WGS) entry which is preliminary data.</text>
</comment>
<dbReference type="EC" id="6.3.1.19" evidence="7 8"/>
<comment type="miscellaneous">
    <text evidence="7">The reaction mechanism probably proceeds via the activation of Pup by phosphorylation of its C-terminal glutamate, which is then subject to nucleophilic attack by the substrate lysine, resulting in an isopeptide bond and the release of phosphate as a good leaving group.</text>
</comment>
<comment type="function">
    <text evidence="7">Catalyzes the covalent attachment of the prokaryotic ubiquitin-like protein modifier Pup to the proteasomal substrate proteins, thereby targeting them for proteasomal degradation. This tagging system is termed pupylation. The ligation reaction involves the side-chain carboxylate of the C-terminal glutamate of Pup and the side-chain amino group of a substrate lysine.</text>
</comment>
<dbReference type="UniPathway" id="UPA00998"/>
<evidence type="ECO:0000256" key="8">
    <source>
        <dbReference type="NCBIfam" id="TIGR03686"/>
    </source>
</evidence>
<dbReference type="PANTHER" id="PTHR42307">
    <property type="entry name" value="PUP DEAMIDASE/DEPUPYLASE"/>
    <property type="match status" value="1"/>
</dbReference>
<dbReference type="Pfam" id="PF03136">
    <property type="entry name" value="Pup_ligase"/>
    <property type="match status" value="1"/>
</dbReference>
<comment type="catalytic activity">
    <reaction evidence="7">
        <text>ATP + [prokaryotic ubiquitin-like protein]-L-glutamate + [protein]-L-lysine = ADP + phosphate + N(6)-([prokaryotic ubiquitin-like protein]-gamma-L-glutamyl)-[protein]-L-lysine.</text>
        <dbReference type="EC" id="6.3.1.19"/>
    </reaction>
</comment>
<dbReference type="NCBIfam" id="TIGR03686">
    <property type="entry name" value="pupylate_PafA"/>
    <property type="match status" value="1"/>
</dbReference>
<evidence type="ECO:0000256" key="7">
    <source>
        <dbReference type="HAMAP-Rule" id="MF_02111"/>
    </source>
</evidence>
<sequence length="489" mass="55063">MSAEVTHTSQHPETGALTRRIMGVETEYGITCMDGEVRRLRPDEIAKYLFRPVVDKYSSSNIFIPNASRLYLDVGSHPEYATAECDNLTQLINAEKAGDVIVNRMAVEAEAALAREGIGGQVYLFKNNVDSIGNSYGCHENYLVRREVSLKALGRRLMPFLITRQLISGAGMIHHPNPMSKGEGFPLGYCISQRSDHVWEGVSSATTRSRPIINTRDEPHADSHRYRRLHVIVGDANMAEPTIALKVGSTLLVLEMIEADFGLPDMELSNDIESIREIARDQTGRIPLKLKDGTTRSALEIQQVVFDHARRWLDHRVESRGTSNEEMARVVDLWGRTLSAIETQDFSQVDQEIDWVIKKKLLDRYQTRGNLGLDDPRLAQIDLTYHDIRPGRGLFSVLQNRGMITRWTTDEAINHAVDHAPETTRAHLRGRILKAADKLGAPVTVDWMRHKVNRPDPQVVELSDPFSPVDAEVDALIAYMEAHAETYRT</sequence>
<evidence type="ECO:0000256" key="5">
    <source>
        <dbReference type="ARBA" id="ARBA00022840"/>
    </source>
</evidence>
<dbReference type="InterPro" id="IPR022279">
    <property type="entry name" value="Pup_ligase"/>
</dbReference>
<gene>
    <name evidence="7 10" type="primary">pafA</name>
    <name evidence="10" type="ORF">H9627_08970</name>
</gene>
<dbReference type="GO" id="GO:0070490">
    <property type="term" value="P:protein pupylation"/>
    <property type="evidence" value="ECO:0007669"/>
    <property type="project" value="UniProtKB-UniRule"/>
</dbReference>
<evidence type="ECO:0000256" key="9">
    <source>
        <dbReference type="PIRSR" id="PIRSR018077-1"/>
    </source>
</evidence>
<feature type="binding site" evidence="7">
    <location>
        <position position="25"/>
    </location>
    <ligand>
        <name>Mg(2+)</name>
        <dbReference type="ChEBI" id="CHEBI:18420"/>
    </ligand>
</feature>
<evidence type="ECO:0000313" key="10">
    <source>
        <dbReference type="EMBL" id="MBD8030448.1"/>
    </source>
</evidence>
<dbReference type="UniPathway" id="UPA00997"/>
<accession>A0A8I0HI54</accession>
<dbReference type="GO" id="GO:0019941">
    <property type="term" value="P:modification-dependent protein catabolic process"/>
    <property type="evidence" value="ECO:0007669"/>
    <property type="project" value="UniProtKB-UniRule"/>
</dbReference>
<keyword evidence="6 7" id="KW-0460">Magnesium</keyword>
<feature type="binding site" evidence="7">
    <location>
        <position position="82"/>
    </location>
    <ligand>
        <name>ATP</name>
        <dbReference type="ChEBI" id="CHEBI:30616"/>
    </ligand>
</feature>
<dbReference type="GO" id="GO:0016879">
    <property type="term" value="F:ligase activity, forming carbon-nitrogen bonds"/>
    <property type="evidence" value="ECO:0007669"/>
    <property type="project" value="UniProtKB-UniRule"/>
</dbReference>
<keyword evidence="2 7" id="KW-0479">Metal-binding</keyword>
<keyword evidence="3 7" id="KW-0547">Nucleotide-binding</keyword>
<keyword evidence="5 7" id="KW-0067">ATP-binding</keyword>
<evidence type="ECO:0000256" key="1">
    <source>
        <dbReference type="ARBA" id="ARBA00022598"/>
    </source>
</evidence>
<reference evidence="10 11" key="1">
    <citation type="submission" date="2020-08" db="EMBL/GenBank/DDBJ databases">
        <title>A Genomic Blueprint of the Chicken Gut Microbiome.</title>
        <authorList>
            <person name="Gilroy R."/>
            <person name="Ravi A."/>
            <person name="Getino M."/>
            <person name="Pursley I."/>
            <person name="Horton D.L."/>
            <person name="Alikhan N.-F."/>
            <person name="Baker D."/>
            <person name="Gharbi K."/>
            <person name="Hall N."/>
            <person name="Watson M."/>
            <person name="Adriaenssens E.M."/>
            <person name="Foster-Nyarko E."/>
            <person name="Jarju S."/>
            <person name="Secka A."/>
            <person name="Antonio M."/>
            <person name="Oren A."/>
            <person name="Chaudhuri R."/>
            <person name="La Ragione R.M."/>
            <person name="Hildebrand F."/>
            <person name="Pallen M.J."/>
        </authorList>
    </citation>
    <scope>NUCLEOTIDE SEQUENCE [LARGE SCALE GENOMIC DNA]</scope>
    <source>
        <strain evidence="10 11">Sa1YVA5</strain>
    </source>
</reference>
<protein>
    <recommendedName>
        <fullName evidence="7 8">Pup--protein ligase</fullName>
        <ecNumber evidence="7 8">6.3.1.19</ecNumber>
    </recommendedName>
    <alternativeName>
        <fullName evidence="7">Proteasome accessory factor A</fullName>
    </alternativeName>
    <alternativeName>
        <fullName evidence="7">Pup-conjugating enzyme</fullName>
    </alternativeName>
</protein>
<keyword evidence="1 7" id="KW-0436">Ligase</keyword>
<feature type="binding site" evidence="7">
    <location>
        <position position="69"/>
    </location>
    <ligand>
        <name>ATP</name>
        <dbReference type="ChEBI" id="CHEBI:30616"/>
    </ligand>
</feature>
<dbReference type="PANTHER" id="PTHR42307:SF3">
    <property type="entry name" value="PUP--PROTEIN LIGASE"/>
    <property type="match status" value="1"/>
</dbReference>
<proteinExistence type="inferred from homology"/>
<dbReference type="RefSeq" id="WP_191733664.1">
    <property type="nucleotide sequence ID" value="NZ_JACSPR010000005.1"/>
</dbReference>
<evidence type="ECO:0000313" key="11">
    <source>
        <dbReference type="Proteomes" id="UP000650224"/>
    </source>
</evidence>
<comment type="pathway">
    <text evidence="7">Protein degradation; proteasomal Pup-dependent pathway.</text>
</comment>
<keyword evidence="4 7" id="KW-0833">Ubl conjugation pathway</keyword>
<name>A0A8I0HI54_9CORY</name>
<dbReference type="GO" id="GO:0010498">
    <property type="term" value="P:proteasomal protein catabolic process"/>
    <property type="evidence" value="ECO:0007669"/>
    <property type="project" value="UniProtKB-UniRule"/>
</dbReference>
<comment type="similarity">
    <text evidence="7">Belongs to the Pup ligase/Pup deamidase family. Pup-conjugating enzyme subfamily.</text>
</comment>
<feature type="active site" description="Proton acceptor" evidence="7 9">
    <location>
        <position position="73"/>
    </location>
</feature>
<dbReference type="GO" id="GO:0005524">
    <property type="term" value="F:ATP binding"/>
    <property type="evidence" value="ECO:0007669"/>
    <property type="project" value="UniProtKB-UniRule"/>
</dbReference>
<evidence type="ECO:0000256" key="2">
    <source>
        <dbReference type="ARBA" id="ARBA00022723"/>
    </source>
</evidence>
<comment type="pathway">
    <text evidence="7">Protein modification; protein pupylation.</text>
</comment>
<evidence type="ECO:0000256" key="4">
    <source>
        <dbReference type="ARBA" id="ARBA00022786"/>
    </source>
</evidence>
<dbReference type="EMBL" id="JACSPR010000005">
    <property type="protein sequence ID" value="MBD8030448.1"/>
    <property type="molecule type" value="Genomic_DNA"/>
</dbReference>
<dbReference type="AlphaFoldDB" id="A0A8I0HI54"/>
<organism evidence="10 11">
    <name type="scientific">Corynebacterium gallinarum</name>
    <dbReference type="NCBI Taxonomy" id="2762214"/>
    <lineage>
        <taxon>Bacteria</taxon>
        <taxon>Bacillati</taxon>
        <taxon>Actinomycetota</taxon>
        <taxon>Actinomycetes</taxon>
        <taxon>Mycobacteriales</taxon>
        <taxon>Corynebacteriaceae</taxon>
        <taxon>Corynebacterium</taxon>
    </lineage>
</organism>
<dbReference type="PIRSF" id="PIRSF018077">
    <property type="entry name" value="UCP018077"/>
    <property type="match status" value="1"/>
</dbReference>
<feature type="binding site" evidence="7">
    <location>
        <position position="447"/>
    </location>
    <ligand>
        <name>ATP</name>
        <dbReference type="ChEBI" id="CHEBI:30616"/>
    </ligand>
</feature>
<dbReference type="GO" id="GO:0019787">
    <property type="term" value="F:ubiquitin-like protein transferase activity"/>
    <property type="evidence" value="ECO:0007669"/>
    <property type="project" value="UniProtKB-UniRule"/>
</dbReference>
<evidence type="ECO:0000256" key="6">
    <source>
        <dbReference type="ARBA" id="ARBA00022842"/>
    </source>
</evidence>
<feature type="binding site" evidence="7">
    <location>
        <position position="79"/>
    </location>
    <ligand>
        <name>Mg(2+)</name>
        <dbReference type="ChEBI" id="CHEBI:18420"/>
    </ligand>
</feature>
<evidence type="ECO:0000256" key="3">
    <source>
        <dbReference type="ARBA" id="ARBA00022741"/>
    </source>
</evidence>